<name>A0A497ZGZ0_9RHOB</name>
<keyword evidence="4" id="KW-1185">Reference proteome</keyword>
<protein>
    <submittedName>
        <fullName evidence="3">Amidase</fullName>
    </submittedName>
</protein>
<reference evidence="3 4" key="1">
    <citation type="submission" date="2018-10" db="EMBL/GenBank/DDBJ databases">
        <title>Genomic Encyclopedia of Archaeal and Bacterial Type Strains, Phase II (KMG-II): from individual species to whole genera.</title>
        <authorList>
            <person name="Goeker M."/>
        </authorList>
    </citation>
    <scope>NUCLEOTIDE SEQUENCE [LARGE SCALE GENOMIC DNA]</scope>
    <source>
        <strain evidence="3 4">DSM 29317</strain>
    </source>
</reference>
<dbReference type="GO" id="GO:0003824">
    <property type="term" value="F:catalytic activity"/>
    <property type="evidence" value="ECO:0007669"/>
    <property type="project" value="InterPro"/>
</dbReference>
<evidence type="ECO:0000313" key="4">
    <source>
        <dbReference type="Proteomes" id="UP000271700"/>
    </source>
</evidence>
<proteinExistence type="inferred from homology"/>
<accession>A0A497ZGZ0</accession>
<dbReference type="STRING" id="981384.GCA_000192475_04252"/>
<dbReference type="Gene3D" id="3.90.1300.10">
    <property type="entry name" value="Amidase signature (AS) domain"/>
    <property type="match status" value="1"/>
</dbReference>
<organism evidence="3 4">
    <name type="scientific">Ruegeria conchae</name>
    <dbReference type="NCBI Taxonomy" id="981384"/>
    <lineage>
        <taxon>Bacteria</taxon>
        <taxon>Pseudomonadati</taxon>
        <taxon>Pseudomonadota</taxon>
        <taxon>Alphaproteobacteria</taxon>
        <taxon>Rhodobacterales</taxon>
        <taxon>Roseobacteraceae</taxon>
        <taxon>Ruegeria</taxon>
    </lineage>
</organism>
<dbReference type="PANTHER" id="PTHR11895:SF7">
    <property type="entry name" value="GLUTAMYL-TRNA(GLN) AMIDOTRANSFERASE SUBUNIT A, MITOCHONDRIAL"/>
    <property type="match status" value="1"/>
</dbReference>
<sequence>MTDATALAAAISAGQIAAYDVMEAGLAACYERADLGAVVYLDEDMARAGAKAADALPPDQRGPLHGVPFLVKDLGGFAKDLPATAGSSAIRAQGRKPENDSHLLQGLRQTGLIPFGLTATPPFGLSLTCEPDGMAATCNPWNSSLTPGGSSGGAAAAVAAGIVAIAHATDAAGSIRVPAACCGLTGLKPSRGAVPGGPDFANHLMGIASELVLARSVRDVKTAFDAVAQPMAPVHLPERPRVAVALPERCGAVQCQAAKAAADALRDSGCEVYEVRAPDRLGAEAHAIARTILAVSLAEWLTALRIPDDKIPPLAAAMAAEGWATPATALFAASRQLARLTNRANKLFRSADAILMPVLSSAPPVVGALDLSGTAPDKHMAQLEAFAPNAAIANVAGLPALALPFGMANGLPLGVQLVGPPGADFALLKLGALIEARAPAIPFPHPIAGLPA</sequence>
<evidence type="ECO:0000256" key="1">
    <source>
        <dbReference type="ARBA" id="ARBA00009199"/>
    </source>
</evidence>
<dbReference type="EMBL" id="RCCT01000002">
    <property type="protein sequence ID" value="RLK07980.1"/>
    <property type="molecule type" value="Genomic_DNA"/>
</dbReference>
<gene>
    <name evidence="3" type="ORF">CLV75_1645</name>
</gene>
<dbReference type="InterPro" id="IPR000120">
    <property type="entry name" value="Amidase"/>
</dbReference>
<evidence type="ECO:0000259" key="2">
    <source>
        <dbReference type="Pfam" id="PF01425"/>
    </source>
</evidence>
<dbReference type="InterPro" id="IPR036928">
    <property type="entry name" value="AS_sf"/>
</dbReference>
<dbReference type="Pfam" id="PF01425">
    <property type="entry name" value="Amidase"/>
    <property type="match status" value="1"/>
</dbReference>
<dbReference type="PANTHER" id="PTHR11895">
    <property type="entry name" value="TRANSAMIDASE"/>
    <property type="match status" value="1"/>
</dbReference>
<feature type="domain" description="Amidase" evidence="2">
    <location>
        <begin position="26"/>
        <end position="428"/>
    </location>
</feature>
<dbReference type="PROSITE" id="PS00571">
    <property type="entry name" value="AMIDASES"/>
    <property type="match status" value="1"/>
</dbReference>
<comment type="caution">
    <text evidence="3">The sequence shown here is derived from an EMBL/GenBank/DDBJ whole genome shotgun (WGS) entry which is preliminary data.</text>
</comment>
<dbReference type="InterPro" id="IPR023631">
    <property type="entry name" value="Amidase_dom"/>
</dbReference>
<dbReference type="SUPFAM" id="SSF75304">
    <property type="entry name" value="Amidase signature (AS) enzymes"/>
    <property type="match status" value="1"/>
</dbReference>
<evidence type="ECO:0000313" key="3">
    <source>
        <dbReference type="EMBL" id="RLK07980.1"/>
    </source>
</evidence>
<dbReference type="AlphaFoldDB" id="A0A497ZGZ0"/>
<dbReference type="Proteomes" id="UP000271700">
    <property type="component" value="Unassembled WGS sequence"/>
</dbReference>
<comment type="similarity">
    <text evidence="1">Belongs to the amidase family.</text>
</comment>
<dbReference type="InterPro" id="IPR020556">
    <property type="entry name" value="Amidase_CS"/>
</dbReference>